<dbReference type="PRINTS" id="PR00111">
    <property type="entry name" value="ABHYDROLASE"/>
</dbReference>
<dbReference type="RefSeq" id="WP_083132779.1">
    <property type="nucleotide sequence ID" value="NZ_AP022607.1"/>
</dbReference>
<evidence type="ECO:0000259" key="2">
    <source>
        <dbReference type="Pfam" id="PF00561"/>
    </source>
</evidence>
<evidence type="ECO:0000313" key="4">
    <source>
        <dbReference type="EMBL" id="ORA35505.1"/>
    </source>
</evidence>
<proteinExistence type="predicted"/>
<dbReference type="Pfam" id="PF00561">
    <property type="entry name" value="Abhydrolase_1"/>
    <property type="match status" value="1"/>
</dbReference>
<keyword evidence="6" id="KW-1185">Reference proteome</keyword>
<dbReference type="InterPro" id="IPR029058">
    <property type="entry name" value="AB_hydrolase_fold"/>
</dbReference>
<name>A0A7I7WCC3_9MYCO</name>
<gene>
    <name evidence="4" type="ORF">BST20_18155</name>
    <name evidence="3" type="ORF">MBRA_54210</name>
</gene>
<accession>A0A7I7WCC3</accession>
<dbReference type="InterPro" id="IPR050266">
    <property type="entry name" value="AB_hydrolase_sf"/>
</dbReference>
<dbReference type="InterPro" id="IPR000073">
    <property type="entry name" value="AB_hydrolase_1"/>
</dbReference>
<keyword evidence="1 3" id="KW-0378">Hydrolase</keyword>
<reference evidence="3" key="3">
    <citation type="submission" date="2020-02" db="EMBL/GenBank/DDBJ databases">
        <authorList>
            <person name="Matsumoto Y."/>
            <person name="Motooka D."/>
            <person name="Nakamura S."/>
        </authorList>
    </citation>
    <scope>NUCLEOTIDE SEQUENCE</scope>
    <source>
        <strain evidence="3">JCM 12687</strain>
        <plasmid evidence="3">pJCM12687</plasmid>
    </source>
</reference>
<dbReference type="GO" id="GO:0016787">
    <property type="term" value="F:hydrolase activity"/>
    <property type="evidence" value="ECO:0007669"/>
    <property type="project" value="UniProtKB-KW"/>
</dbReference>
<geneLocation type="plasmid" evidence="3 6">
    <name>pJCM12687</name>
</geneLocation>
<evidence type="ECO:0000256" key="1">
    <source>
        <dbReference type="ARBA" id="ARBA00022801"/>
    </source>
</evidence>
<feature type="domain" description="AB hydrolase-1" evidence="2">
    <location>
        <begin position="27"/>
        <end position="248"/>
    </location>
</feature>
<evidence type="ECO:0000313" key="5">
    <source>
        <dbReference type="Proteomes" id="UP000192441"/>
    </source>
</evidence>
<dbReference type="PANTHER" id="PTHR43798">
    <property type="entry name" value="MONOACYLGLYCEROL LIPASE"/>
    <property type="match status" value="1"/>
</dbReference>
<sequence length="262" mass="28777">MTTAPNPVALSSPFSSNPVIAEGQGDPVVFLHGPLGQEWSGFLDDLAADHRVFAPANPGIDEPAELDLLDGMHDLVLYYDELFDNLGIGVPFDLVGHSYGGMVAAEYAATYPRKVRKLVLIDSMGLWLDDAPVGDFVTVAPEALAAQLWLDFDKPEVKERTTLSDDPAEAQAQVIHRFSTIASAAHFTAPIPERGLSKRLRRVTAPTLLVWGAEDLLVPAVYAEEFRSRIDDAQVEIIEHACHYPYVEQREAVSRRVLEFLG</sequence>
<dbReference type="SUPFAM" id="SSF53474">
    <property type="entry name" value="alpha/beta-Hydrolases"/>
    <property type="match status" value="1"/>
</dbReference>
<keyword evidence="3" id="KW-0614">Plasmid</keyword>
<evidence type="ECO:0000313" key="3">
    <source>
        <dbReference type="EMBL" id="BBZ15226.1"/>
    </source>
</evidence>
<dbReference type="Gene3D" id="3.40.50.1820">
    <property type="entry name" value="alpha/beta hydrolase"/>
    <property type="match status" value="1"/>
</dbReference>
<protein>
    <submittedName>
        <fullName evidence="3">Alpha/beta hydrolase</fullName>
    </submittedName>
</protein>
<dbReference type="Proteomes" id="UP000467379">
    <property type="component" value="Plasmid pJCM12687"/>
</dbReference>
<dbReference type="AlphaFoldDB" id="A0A7I7WCC3"/>
<reference evidence="3 6" key="2">
    <citation type="journal article" date="2019" name="Emerg. Microbes Infect.">
        <title>Comprehensive subspecies identification of 175 nontuberculous mycobacteria species based on 7547 genomic profiles.</title>
        <authorList>
            <person name="Matsumoto Y."/>
            <person name="Kinjo T."/>
            <person name="Motooka D."/>
            <person name="Nabeya D."/>
            <person name="Jung N."/>
            <person name="Uechi K."/>
            <person name="Horii T."/>
            <person name="Iida T."/>
            <person name="Fujita J."/>
            <person name="Nakamura S."/>
        </authorList>
    </citation>
    <scope>NUCLEOTIDE SEQUENCE [LARGE SCALE GENOMIC DNA]</scope>
    <source>
        <strain evidence="3 6">JCM 12687</strain>
        <plasmid evidence="3">pJCM12687</plasmid>
    </source>
</reference>
<organism evidence="4 5">
    <name type="scientific">Mycobacterium branderi</name>
    <dbReference type="NCBI Taxonomy" id="43348"/>
    <lineage>
        <taxon>Bacteria</taxon>
        <taxon>Bacillati</taxon>
        <taxon>Actinomycetota</taxon>
        <taxon>Actinomycetes</taxon>
        <taxon>Mycobacteriales</taxon>
        <taxon>Mycobacteriaceae</taxon>
        <taxon>Mycobacterium</taxon>
    </lineage>
</organism>
<dbReference type="PANTHER" id="PTHR43798:SF31">
    <property type="entry name" value="AB HYDROLASE SUPERFAMILY PROTEIN YCLE"/>
    <property type="match status" value="1"/>
</dbReference>
<evidence type="ECO:0000313" key="6">
    <source>
        <dbReference type="Proteomes" id="UP000467379"/>
    </source>
</evidence>
<dbReference type="EMBL" id="MVHM01000012">
    <property type="protein sequence ID" value="ORA35505.1"/>
    <property type="molecule type" value="Genomic_DNA"/>
</dbReference>
<reference evidence="4 5" key="1">
    <citation type="submission" date="2016-12" db="EMBL/GenBank/DDBJ databases">
        <title>The new phylogeny of genus Mycobacterium.</title>
        <authorList>
            <person name="Tortoli E."/>
            <person name="Trovato A."/>
            <person name="Cirillo D.M."/>
        </authorList>
    </citation>
    <scope>NUCLEOTIDE SEQUENCE [LARGE SCALE GENOMIC DNA]</scope>
    <source>
        <strain evidence="4 5">DSM 44624</strain>
    </source>
</reference>
<dbReference type="Proteomes" id="UP000192441">
    <property type="component" value="Unassembled WGS sequence"/>
</dbReference>
<dbReference type="GO" id="GO:0016020">
    <property type="term" value="C:membrane"/>
    <property type="evidence" value="ECO:0007669"/>
    <property type="project" value="TreeGrafter"/>
</dbReference>
<dbReference type="EMBL" id="AP022607">
    <property type="protein sequence ID" value="BBZ15226.1"/>
    <property type="molecule type" value="Genomic_DNA"/>
</dbReference>
<dbReference type="OrthoDB" id="812569at2"/>